<dbReference type="Pfam" id="PF07589">
    <property type="entry name" value="PEP-CTERM"/>
    <property type="match status" value="1"/>
</dbReference>
<dbReference type="KEGG" id="chiz:HQ393_02720"/>
<dbReference type="EMBL" id="CP058627">
    <property type="protein sequence ID" value="QLG89800.1"/>
    <property type="molecule type" value="Genomic_DNA"/>
</dbReference>
<dbReference type="Gene3D" id="2.60.120.260">
    <property type="entry name" value="Galactose-binding domain-like"/>
    <property type="match status" value="1"/>
</dbReference>
<dbReference type="Proteomes" id="UP000509597">
    <property type="component" value="Chromosome"/>
</dbReference>
<reference evidence="2 3" key="1">
    <citation type="submission" date="2020-07" db="EMBL/GenBank/DDBJ databases">
        <title>Complete genome sequence of Chitinibacter sp. 2T18.</title>
        <authorList>
            <person name="Bae J.-W."/>
            <person name="Choi J.-W."/>
        </authorList>
    </citation>
    <scope>NUCLEOTIDE SEQUENCE [LARGE SCALE GENOMIC DNA]</scope>
    <source>
        <strain evidence="2 3">2T18</strain>
    </source>
</reference>
<evidence type="ECO:0000313" key="2">
    <source>
        <dbReference type="EMBL" id="QLG89800.1"/>
    </source>
</evidence>
<dbReference type="AlphaFoldDB" id="A0A7H9BM71"/>
<feature type="domain" description="Ice-binding protein C-terminal" evidence="1">
    <location>
        <begin position="113"/>
        <end position="136"/>
    </location>
</feature>
<name>A0A7H9BM71_9NEIS</name>
<organism evidence="2 3">
    <name type="scientific">Chitinibacter bivalviorum</name>
    <dbReference type="NCBI Taxonomy" id="2739434"/>
    <lineage>
        <taxon>Bacteria</taxon>
        <taxon>Pseudomonadati</taxon>
        <taxon>Pseudomonadota</taxon>
        <taxon>Betaproteobacteria</taxon>
        <taxon>Neisseriales</taxon>
        <taxon>Chitinibacteraceae</taxon>
        <taxon>Chitinibacter</taxon>
    </lineage>
</organism>
<gene>
    <name evidence="2" type="ORF">HQ393_02720</name>
</gene>
<dbReference type="InterPro" id="IPR013424">
    <property type="entry name" value="Ice-binding_C"/>
</dbReference>
<evidence type="ECO:0000259" key="1">
    <source>
        <dbReference type="Pfam" id="PF07589"/>
    </source>
</evidence>
<keyword evidence="3" id="KW-1185">Reference proteome</keyword>
<evidence type="ECO:0000313" key="3">
    <source>
        <dbReference type="Proteomes" id="UP000509597"/>
    </source>
</evidence>
<sequence length="139" mass="15048">MYQRVNTQKGQAYNLSFDFTARPNTSAQTNGLQAFWINTLGKNASADSIIKAANANSLIADLHPTAVSANTWQTFSQQVIGANYSFLVFKATGNSDSLGTYLDNVKLNKVTAPVPEPETYALMGIGLVGLFAARRRKAK</sequence>
<protein>
    <submittedName>
        <fullName evidence="2">PEP-CTERM sorting domain-containing protein</fullName>
    </submittedName>
</protein>
<dbReference type="NCBIfam" id="TIGR02595">
    <property type="entry name" value="PEP_CTERM"/>
    <property type="match status" value="1"/>
</dbReference>
<accession>A0A7H9BM71</accession>
<proteinExistence type="predicted"/>